<comment type="caution">
    <text evidence="7">The sequence shown here is derived from an EMBL/GenBank/DDBJ whole genome shotgun (WGS) entry which is preliminary data.</text>
</comment>
<feature type="domain" description="Glycine zipper 2TM" evidence="6">
    <location>
        <begin position="150"/>
        <end position="190"/>
    </location>
</feature>
<reference evidence="7 8" key="1">
    <citation type="journal article" date="2017" name="Int. J. Syst. Evol. Microbiol.">
        <title>Erythrobacter aquimixticola sp. nov., isolated from the junction between the ocean and a freshwater spring.</title>
        <authorList>
            <person name="Park S."/>
            <person name="Jung Y.T."/>
            <person name="Choi S.J."/>
            <person name="Yoon J.H."/>
        </authorList>
    </citation>
    <scope>NUCLEOTIDE SEQUENCE [LARGE SCALE GENOMIC DNA]</scope>
    <source>
        <strain evidence="7 8">JSSK-14</strain>
    </source>
</reference>
<dbReference type="GO" id="GO:0009279">
    <property type="term" value="C:cell outer membrane"/>
    <property type="evidence" value="ECO:0007669"/>
    <property type="project" value="UniProtKB-SubCell"/>
</dbReference>
<feature type="signal peptide" evidence="5">
    <location>
        <begin position="1"/>
        <end position="26"/>
    </location>
</feature>
<dbReference type="EMBL" id="RAHX01000001">
    <property type="protein sequence ID" value="RJY09583.1"/>
    <property type="molecule type" value="Genomic_DNA"/>
</dbReference>
<evidence type="ECO:0000313" key="7">
    <source>
        <dbReference type="EMBL" id="RJY09583.1"/>
    </source>
</evidence>
<organism evidence="7 8">
    <name type="scientific">Aurantiacibacter aquimixticola</name>
    <dbReference type="NCBI Taxonomy" id="1958945"/>
    <lineage>
        <taxon>Bacteria</taxon>
        <taxon>Pseudomonadati</taxon>
        <taxon>Pseudomonadota</taxon>
        <taxon>Alphaproteobacteria</taxon>
        <taxon>Sphingomonadales</taxon>
        <taxon>Erythrobacteraceae</taxon>
        <taxon>Aurantiacibacter</taxon>
    </lineage>
</organism>
<evidence type="ECO:0000256" key="2">
    <source>
        <dbReference type="ARBA" id="ARBA00008681"/>
    </source>
</evidence>
<evidence type="ECO:0000256" key="5">
    <source>
        <dbReference type="SAM" id="SignalP"/>
    </source>
</evidence>
<evidence type="ECO:0000313" key="8">
    <source>
        <dbReference type="Proteomes" id="UP000285232"/>
    </source>
</evidence>
<protein>
    <recommendedName>
        <fullName evidence="3">17 kDa surface antigen</fullName>
    </recommendedName>
</protein>
<proteinExistence type="inferred from homology"/>
<keyword evidence="4" id="KW-0449">Lipoprotein</keyword>
<evidence type="ECO:0000259" key="6">
    <source>
        <dbReference type="Pfam" id="PF05433"/>
    </source>
</evidence>
<dbReference type="OrthoDB" id="7410331at2"/>
<dbReference type="Pfam" id="PF05433">
    <property type="entry name" value="Rick_17kDa_Anti"/>
    <property type="match status" value="1"/>
</dbReference>
<feature type="chain" id="PRO_5019166221" description="17 kDa surface antigen" evidence="5">
    <location>
        <begin position="27"/>
        <end position="290"/>
    </location>
</feature>
<accession>A0A419RUW4</accession>
<evidence type="ECO:0000256" key="4">
    <source>
        <dbReference type="ARBA" id="ARBA00023288"/>
    </source>
</evidence>
<name>A0A419RUW4_9SPHN</name>
<evidence type="ECO:0000256" key="1">
    <source>
        <dbReference type="ARBA" id="ARBA00004459"/>
    </source>
</evidence>
<keyword evidence="5" id="KW-0732">Signal</keyword>
<dbReference type="RefSeq" id="WP_120048594.1">
    <property type="nucleotide sequence ID" value="NZ_RAHX01000001.1"/>
</dbReference>
<keyword evidence="8" id="KW-1185">Reference proteome</keyword>
<dbReference type="AlphaFoldDB" id="A0A419RUW4"/>
<comment type="subcellular location">
    <subcellularLocation>
        <location evidence="1">Cell outer membrane</location>
        <topology evidence="1">Lipid-anchor</topology>
    </subcellularLocation>
</comment>
<dbReference type="InterPro" id="IPR008816">
    <property type="entry name" value="Gly_zipper_2TM_dom"/>
</dbReference>
<evidence type="ECO:0000256" key="3">
    <source>
        <dbReference type="ARBA" id="ARBA00015281"/>
    </source>
</evidence>
<comment type="similarity">
    <text evidence="2">Belongs to the rickettsiale 17 kDa surface antigen family.</text>
</comment>
<gene>
    <name evidence="7" type="ORF">D6201_09620</name>
</gene>
<dbReference type="Proteomes" id="UP000285232">
    <property type="component" value="Unassembled WGS sequence"/>
</dbReference>
<sequence length="290" mass="31417">MPHRPIVNLAASLSLASIALAAPATAQDHAIEPVDTRYDGVWQGDWQDANTWQGEWTGTYTDAEGRTVDAVYEGTFIGEHRFVSDEGHVLTHDGEYWRQHHAGSGYTRPALAYGPRERAQWLADCQYLMADGGGYYRDTDYERGPDGAVIGGLLGAVAGGVAGNRIADGDRLLGTVVGAGLGGLAGAAIGEVVDGEDDYRGVDRNALWAARYCDAYLRRYEMGGGVGFARHVAAAPAYPADMRIRRQSCDDCREIVIEEVIEEIAEAPEPAPQIRARRVIQPRGKRQTAD</sequence>